<dbReference type="AlphaFoldDB" id="A0A1I0BPP5"/>
<protein>
    <submittedName>
        <fullName evidence="2">DHHW protein</fullName>
    </submittedName>
</protein>
<dbReference type="Pfam" id="PF14286">
    <property type="entry name" value="DHHW"/>
    <property type="match status" value="1"/>
</dbReference>
<evidence type="ECO:0000313" key="3">
    <source>
        <dbReference type="Proteomes" id="UP000199800"/>
    </source>
</evidence>
<keyword evidence="3" id="KW-1185">Reference proteome</keyword>
<dbReference type="PROSITE" id="PS51257">
    <property type="entry name" value="PROKAR_LIPOPROTEIN"/>
    <property type="match status" value="1"/>
</dbReference>
<name>A0A1I0BPP5_9FIRM</name>
<keyword evidence="1" id="KW-1133">Transmembrane helix</keyword>
<dbReference type="Proteomes" id="UP000199800">
    <property type="component" value="Unassembled WGS sequence"/>
</dbReference>
<dbReference type="STRING" id="29364.SAMN04487772_10820"/>
<accession>A0A1I0BPP5</accession>
<evidence type="ECO:0000256" key="1">
    <source>
        <dbReference type="SAM" id="Phobius"/>
    </source>
</evidence>
<dbReference type="RefSeq" id="WP_092477500.1">
    <property type="nucleotide sequence ID" value="NZ_FOHN01000008.1"/>
</dbReference>
<reference evidence="2 3" key="1">
    <citation type="submission" date="2016-10" db="EMBL/GenBank/DDBJ databases">
        <authorList>
            <person name="de Groot N.N."/>
        </authorList>
    </citation>
    <scope>NUCLEOTIDE SEQUENCE [LARGE SCALE GENOMIC DNA]</scope>
    <source>
        <strain evidence="2 3">DSM 1801</strain>
    </source>
</reference>
<proteinExistence type="predicted"/>
<keyword evidence="1" id="KW-0812">Transmembrane</keyword>
<feature type="transmembrane region" description="Helical" evidence="1">
    <location>
        <begin position="7"/>
        <end position="26"/>
    </location>
</feature>
<dbReference type="OrthoDB" id="175771at2"/>
<organism evidence="2 3">
    <name type="scientific">[Clostridium] polysaccharolyticum</name>
    <dbReference type="NCBI Taxonomy" id="29364"/>
    <lineage>
        <taxon>Bacteria</taxon>
        <taxon>Bacillati</taxon>
        <taxon>Bacillota</taxon>
        <taxon>Clostridia</taxon>
        <taxon>Lachnospirales</taxon>
        <taxon>Lachnospiraceae</taxon>
    </lineage>
</organism>
<sequence length="372" mass="43045">MKRLSKIYVLIVFGMLALGGCLWIGMPQKKFSQMENRYLTTWPSLNVKDIMQGNVQKQMANAANDQFVLRDVWMQSATQIQKGLGIKDLNGVYFGRDGAYYEKVLESEATWKRYKRNIGFVENFAKKTKSDVAVMLVPTAGTILKEELPDHAAFYDADKRYEEGGKRLKNASWIQIQERLNKKKVKEQVYFHTDHHWTTQGAYEGYCAYLGQVGKKAFPYEYFKPECVSETFYGTLYSKAPVNTEPDQLVVPVNIPACHVTWDGKQREGIYVKSKLKEKDQYGVYFGGNYGMVEIVNEENVENETLVIIKDSYANSLVPYLLPHYKKIVMLDLRYYNESVKSTVEQLEPEEILILYEMSRFSQDSNLVKLMR</sequence>
<keyword evidence="1" id="KW-0472">Membrane</keyword>
<dbReference type="EMBL" id="FOHN01000008">
    <property type="protein sequence ID" value="SET08249.1"/>
    <property type="molecule type" value="Genomic_DNA"/>
</dbReference>
<gene>
    <name evidence="2" type="ORF">SAMN04487772_10820</name>
</gene>
<dbReference type="InterPro" id="IPR025945">
    <property type="entry name" value="DHHW"/>
</dbReference>
<evidence type="ECO:0000313" key="2">
    <source>
        <dbReference type="EMBL" id="SET08249.1"/>
    </source>
</evidence>